<comment type="caution">
    <text evidence="3">The sequence shown here is derived from an EMBL/GenBank/DDBJ whole genome shotgun (WGS) entry which is preliminary data.</text>
</comment>
<name>A0AAW7JK98_9BACT</name>
<protein>
    <submittedName>
        <fullName evidence="3">Uncharacterized protein</fullName>
    </submittedName>
</protein>
<keyword evidence="4" id="KW-1185">Reference proteome</keyword>
<evidence type="ECO:0000313" key="4">
    <source>
        <dbReference type="Proteomes" id="UP001167831"/>
    </source>
</evidence>
<dbReference type="EMBL" id="JAUEIF010000013">
    <property type="protein sequence ID" value="MDN0026184.1"/>
    <property type="molecule type" value="Genomic_DNA"/>
</dbReference>
<evidence type="ECO:0000313" key="2">
    <source>
        <dbReference type="EMBL" id="MDN0023532.1"/>
    </source>
</evidence>
<feature type="signal peptide" evidence="1">
    <location>
        <begin position="1"/>
        <end position="19"/>
    </location>
</feature>
<dbReference type="AlphaFoldDB" id="A0AAW7JK98"/>
<evidence type="ECO:0000256" key="1">
    <source>
        <dbReference type="SAM" id="SignalP"/>
    </source>
</evidence>
<sequence length="388" mass="42106">MMKLKTLLLALLPVATTMAQPAAQRPEAGQTYYIYNLNSAGYLYDSNKTLSLSSAGTPVTLTDADPTAGTFYMTASEGHISVTPFSGISTDGSGTYDQWFFTPVEGKNNIYNISYCMKEGNTFPFLYADATTTAAGALKILPYAPAVNYTEGQWIFVAESDYTDNTIVLDENSETYSAPAGTNMTVKLKRTFSPGCWNTFCVPFDIDAAQLSSAFGKDVRLAEYSGCTDMVLNFKYSDKAEAGKPYLIYISASHEAPAEGYYVFTGINRFVKEPQPVTYDAFTLEGCFTAVNVPAGSYVISRNKLYHTDKDMTVKGFRGFITSTASGKLNGWSLDEGTDGIDGITSDKENAGGQIYTIGGQKMRNGASDTKDMPEGVYVVKGKKIVIK</sequence>
<evidence type="ECO:0000313" key="5">
    <source>
        <dbReference type="Proteomes" id="UP001168478"/>
    </source>
</evidence>
<dbReference type="Proteomes" id="UP001168478">
    <property type="component" value="Unassembled WGS sequence"/>
</dbReference>
<evidence type="ECO:0000313" key="3">
    <source>
        <dbReference type="EMBL" id="MDN0026184.1"/>
    </source>
</evidence>
<dbReference type="RefSeq" id="WP_289826006.1">
    <property type="nucleotide sequence ID" value="NZ_JAUEIE010000013.1"/>
</dbReference>
<dbReference type="Proteomes" id="UP001167831">
    <property type="component" value="Unassembled WGS sequence"/>
</dbReference>
<accession>A0AAW7JK98</accession>
<reference evidence="3" key="1">
    <citation type="submission" date="2023-06" db="EMBL/GenBank/DDBJ databases">
        <authorList>
            <person name="Zeman M."/>
            <person name="Kubasova T."/>
            <person name="Jahodarova E."/>
            <person name="Nykrynova M."/>
            <person name="Rychlik I."/>
        </authorList>
    </citation>
    <scope>NUCLEOTIDE SEQUENCE</scope>
    <source>
        <strain evidence="3">ET15</strain>
        <strain evidence="2">ET37</strain>
    </source>
</reference>
<reference evidence="3" key="2">
    <citation type="submission" date="2023-08" db="EMBL/GenBank/DDBJ databases">
        <title>Identification and characterization of horizontal gene transfer across gut microbiota members of farm animals based on homology search.</title>
        <authorList>
            <person name="Schwarzerova J."/>
            <person name="Nykrynova M."/>
            <person name="Jureckova K."/>
            <person name="Cejkova D."/>
            <person name="Rychlik I."/>
        </authorList>
    </citation>
    <scope>NUCLEOTIDE SEQUENCE</scope>
    <source>
        <strain evidence="3">ET15</strain>
        <strain evidence="2">ET37</strain>
    </source>
</reference>
<dbReference type="EMBL" id="JAUEIE010000013">
    <property type="protein sequence ID" value="MDN0023532.1"/>
    <property type="molecule type" value="Genomic_DNA"/>
</dbReference>
<feature type="chain" id="PRO_5043521455" evidence="1">
    <location>
        <begin position="20"/>
        <end position="388"/>
    </location>
</feature>
<proteinExistence type="predicted"/>
<keyword evidence="1" id="KW-0732">Signal</keyword>
<gene>
    <name evidence="2" type="ORF">QVN81_10970</name>
    <name evidence="3" type="ORF">QVN84_11745</name>
</gene>
<organism evidence="3 5">
    <name type="scientific">Leyella lascolaii</name>
    <dbReference type="NCBI Taxonomy" id="1776379"/>
    <lineage>
        <taxon>Bacteria</taxon>
        <taxon>Pseudomonadati</taxon>
        <taxon>Bacteroidota</taxon>
        <taxon>Bacteroidia</taxon>
        <taxon>Bacteroidales</taxon>
        <taxon>Prevotellaceae</taxon>
        <taxon>Leyella</taxon>
    </lineage>
</organism>